<proteinExistence type="predicted"/>
<reference evidence="1" key="1">
    <citation type="journal article" date="2014" name="Front. Microbiol.">
        <title>High frequency of phylogenetically diverse reductive dehalogenase-homologous genes in deep subseafloor sedimentary metagenomes.</title>
        <authorList>
            <person name="Kawai M."/>
            <person name="Futagami T."/>
            <person name="Toyoda A."/>
            <person name="Takaki Y."/>
            <person name="Nishi S."/>
            <person name="Hori S."/>
            <person name="Arai W."/>
            <person name="Tsubouchi T."/>
            <person name="Morono Y."/>
            <person name="Uchiyama I."/>
            <person name="Ito T."/>
            <person name="Fujiyama A."/>
            <person name="Inagaki F."/>
            <person name="Takami H."/>
        </authorList>
    </citation>
    <scope>NUCLEOTIDE SEQUENCE</scope>
    <source>
        <strain evidence="1">Expedition CK06-06</strain>
    </source>
</reference>
<evidence type="ECO:0000313" key="1">
    <source>
        <dbReference type="EMBL" id="GAH93089.1"/>
    </source>
</evidence>
<feature type="non-terminal residue" evidence="1">
    <location>
        <position position="87"/>
    </location>
</feature>
<accession>X1KSF1</accession>
<dbReference type="EMBL" id="BARU01048072">
    <property type="protein sequence ID" value="GAH93089.1"/>
    <property type="molecule type" value="Genomic_DNA"/>
</dbReference>
<protein>
    <submittedName>
        <fullName evidence="1">Uncharacterized protein</fullName>
    </submittedName>
</protein>
<dbReference type="SUPFAM" id="SSF110296">
    <property type="entry name" value="Oligoxyloglucan reducing end-specific cellobiohydrolase"/>
    <property type="match status" value="1"/>
</dbReference>
<dbReference type="AlphaFoldDB" id="X1KSF1"/>
<comment type="caution">
    <text evidence="1">The sequence shown here is derived from an EMBL/GenBank/DDBJ whole genome shotgun (WGS) entry which is preliminary data.</text>
</comment>
<sequence length="87" mass="9947">LGIFIILYIANLWIDPTAPTFLRVLQDGHVWTTQDAGATWDDWGTTEYLVTQHTALWENPHRLYLARDSSAPPPGNWRSQHVIFASD</sequence>
<name>X1KSF1_9ZZZZ</name>
<feature type="non-terminal residue" evidence="1">
    <location>
        <position position="1"/>
    </location>
</feature>
<organism evidence="1">
    <name type="scientific">marine sediment metagenome</name>
    <dbReference type="NCBI Taxonomy" id="412755"/>
    <lineage>
        <taxon>unclassified sequences</taxon>
        <taxon>metagenomes</taxon>
        <taxon>ecological metagenomes</taxon>
    </lineage>
</organism>
<gene>
    <name evidence="1" type="ORF">S03H2_71666</name>
</gene>